<keyword evidence="3" id="KW-1185">Reference proteome</keyword>
<gene>
    <name evidence="2" type="ORF">KY465_00365</name>
</gene>
<keyword evidence="1" id="KW-0472">Membrane</keyword>
<dbReference type="Proteomes" id="UP001430804">
    <property type="component" value="Unassembled WGS sequence"/>
</dbReference>
<accession>A0ABS6WIF1</accession>
<name>A0ABS6WIF1_9HYPH</name>
<organism evidence="2 3">
    <name type="scientific">Pseudohoeflea coraliihabitans</name>
    <dbReference type="NCBI Taxonomy" id="2860393"/>
    <lineage>
        <taxon>Bacteria</taxon>
        <taxon>Pseudomonadati</taxon>
        <taxon>Pseudomonadota</taxon>
        <taxon>Alphaproteobacteria</taxon>
        <taxon>Hyphomicrobiales</taxon>
        <taxon>Rhizobiaceae</taxon>
        <taxon>Pseudohoeflea</taxon>
    </lineage>
</organism>
<evidence type="ECO:0000313" key="2">
    <source>
        <dbReference type="EMBL" id="MBW3095724.1"/>
    </source>
</evidence>
<proteinExistence type="predicted"/>
<feature type="transmembrane region" description="Helical" evidence="1">
    <location>
        <begin position="12"/>
        <end position="34"/>
    </location>
</feature>
<evidence type="ECO:0000313" key="3">
    <source>
        <dbReference type="Proteomes" id="UP001430804"/>
    </source>
</evidence>
<sequence length="57" mass="5886">MIRSATRSLNTFVRILVFSAMFVAPVGAFAYSVAGTGSQGLGGAGFVLYVSLQRNAG</sequence>
<protein>
    <submittedName>
        <fullName evidence="2">Uncharacterized protein</fullName>
    </submittedName>
</protein>
<evidence type="ECO:0000256" key="1">
    <source>
        <dbReference type="SAM" id="Phobius"/>
    </source>
</evidence>
<comment type="caution">
    <text evidence="2">The sequence shown here is derived from an EMBL/GenBank/DDBJ whole genome shotgun (WGS) entry which is preliminary data.</text>
</comment>
<reference evidence="2" key="1">
    <citation type="submission" date="2021-07" db="EMBL/GenBank/DDBJ databases">
        <title>Pseudohoeflea marina sp. nov. a polyhydroxyalcanoate-producing bacterium.</title>
        <authorList>
            <person name="Zheng W."/>
            <person name="Yu S."/>
            <person name="Huang Y."/>
        </authorList>
    </citation>
    <scope>NUCLEOTIDE SEQUENCE</scope>
    <source>
        <strain evidence="2">DP4N28-3</strain>
    </source>
</reference>
<keyword evidence="1" id="KW-1133">Transmembrane helix</keyword>
<dbReference type="EMBL" id="JAHWQX010000001">
    <property type="protein sequence ID" value="MBW3095724.1"/>
    <property type="molecule type" value="Genomic_DNA"/>
</dbReference>
<dbReference type="RefSeq" id="WP_219157188.1">
    <property type="nucleotide sequence ID" value="NZ_JAHWQX010000001.1"/>
</dbReference>
<keyword evidence="1" id="KW-0812">Transmembrane</keyword>